<keyword evidence="4 5" id="KW-0472">Membrane</keyword>
<evidence type="ECO:0000313" key="8">
    <source>
        <dbReference type="Proteomes" id="UP001209701"/>
    </source>
</evidence>
<dbReference type="EC" id="3.4.21.-" evidence="7"/>
<evidence type="ECO:0000313" key="7">
    <source>
        <dbReference type="EMBL" id="MCV2370346.1"/>
    </source>
</evidence>
<feature type="domain" description="Peptidase S54 rhomboid" evidence="6">
    <location>
        <begin position="45"/>
        <end position="189"/>
    </location>
</feature>
<dbReference type="InterPro" id="IPR023826">
    <property type="entry name" value="Rhom-like_SP_proteobac"/>
</dbReference>
<organism evidence="7 8">
    <name type="scientific">Roseateles oligotrophus</name>
    <dbReference type="NCBI Taxonomy" id="1769250"/>
    <lineage>
        <taxon>Bacteria</taxon>
        <taxon>Pseudomonadati</taxon>
        <taxon>Pseudomonadota</taxon>
        <taxon>Betaproteobacteria</taxon>
        <taxon>Burkholderiales</taxon>
        <taxon>Sphaerotilaceae</taxon>
        <taxon>Roseateles</taxon>
    </lineage>
</organism>
<feature type="transmembrane region" description="Helical" evidence="5">
    <location>
        <begin position="137"/>
        <end position="152"/>
    </location>
</feature>
<comment type="subcellular location">
    <subcellularLocation>
        <location evidence="1">Membrane</location>
        <topology evidence="1">Multi-pass membrane protein</topology>
    </subcellularLocation>
</comment>
<sequence length="197" mass="21377">MAGGLRLSQASHAWGAFGAFLGVAALLAWSWPSIGLDWQPQLAATEPWRAWSAAFVHWSRQHLWANLLACAVVTWFGWGARVPSRCAWAWFIAWPLTQLALLLQPTLLHFGGLSGVLHAGVAVVLVELLARQGRERLIGAGVTLGLLVKLWQEQPLGPPMRQMAEWDIAVVPFSHLTGALAGALSALGLLCLARRRA</sequence>
<feature type="transmembrane region" description="Helical" evidence="5">
    <location>
        <begin position="172"/>
        <end position="193"/>
    </location>
</feature>
<dbReference type="NCBIfam" id="TIGR03902">
    <property type="entry name" value="rhom_GG_sort"/>
    <property type="match status" value="1"/>
</dbReference>
<evidence type="ECO:0000256" key="3">
    <source>
        <dbReference type="ARBA" id="ARBA00022989"/>
    </source>
</evidence>
<evidence type="ECO:0000256" key="1">
    <source>
        <dbReference type="ARBA" id="ARBA00004141"/>
    </source>
</evidence>
<feature type="transmembrane region" description="Helical" evidence="5">
    <location>
        <begin position="110"/>
        <end position="130"/>
    </location>
</feature>
<feature type="transmembrane region" description="Helical" evidence="5">
    <location>
        <begin position="12"/>
        <end position="31"/>
    </location>
</feature>
<dbReference type="InterPro" id="IPR035952">
    <property type="entry name" value="Rhomboid-like_sf"/>
</dbReference>
<reference evidence="7 8" key="1">
    <citation type="submission" date="2021-11" db="EMBL/GenBank/DDBJ databases">
        <authorList>
            <person name="Liang Q."/>
            <person name="Mou H."/>
            <person name="Liu Z."/>
        </authorList>
    </citation>
    <scope>NUCLEOTIDE SEQUENCE [LARGE SCALE GENOMIC DNA]</scope>
    <source>
        <strain evidence="7 8">CHU3</strain>
    </source>
</reference>
<proteinExistence type="predicted"/>
<name>A0ABT2YJW4_9BURK</name>
<feature type="transmembrane region" description="Helical" evidence="5">
    <location>
        <begin position="63"/>
        <end position="80"/>
    </location>
</feature>
<keyword evidence="8" id="KW-1185">Reference proteome</keyword>
<evidence type="ECO:0000256" key="5">
    <source>
        <dbReference type="SAM" id="Phobius"/>
    </source>
</evidence>
<keyword evidence="7" id="KW-0378">Hydrolase</keyword>
<evidence type="ECO:0000259" key="6">
    <source>
        <dbReference type="Pfam" id="PF01694"/>
    </source>
</evidence>
<dbReference type="Proteomes" id="UP001209701">
    <property type="component" value="Unassembled WGS sequence"/>
</dbReference>
<accession>A0ABT2YJW4</accession>
<gene>
    <name evidence="7" type="primary">rrtA</name>
    <name evidence="7" type="ORF">LNV07_19885</name>
</gene>
<keyword evidence="3 5" id="KW-1133">Transmembrane helix</keyword>
<evidence type="ECO:0000256" key="4">
    <source>
        <dbReference type="ARBA" id="ARBA00023136"/>
    </source>
</evidence>
<dbReference type="RefSeq" id="WP_263572932.1">
    <property type="nucleotide sequence ID" value="NZ_JAJIRN010000009.1"/>
</dbReference>
<dbReference type="InterPro" id="IPR022764">
    <property type="entry name" value="Peptidase_S54_rhomboid_dom"/>
</dbReference>
<protein>
    <submittedName>
        <fullName evidence="7">Rhombosortase</fullName>
        <ecNumber evidence="7">3.4.21.-</ecNumber>
    </submittedName>
</protein>
<dbReference type="Pfam" id="PF01694">
    <property type="entry name" value="Rhomboid"/>
    <property type="match status" value="1"/>
</dbReference>
<dbReference type="EMBL" id="JAJIRN010000009">
    <property type="protein sequence ID" value="MCV2370346.1"/>
    <property type="molecule type" value="Genomic_DNA"/>
</dbReference>
<evidence type="ECO:0000256" key="2">
    <source>
        <dbReference type="ARBA" id="ARBA00022692"/>
    </source>
</evidence>
<dbReference type="SUPFAM" id="SSF144091">
    <property type="entry name" value="Rhomboid-like"/>
    <property type="match status" value="1"/>
</dbReference>
<dbReference type="GO" id="GO:0016787">
    <property type="term" value="F:hydrolase activity"/>
    <property type="evidence" value="ECO:0007669"/>
    <property type="project" value="UniProtKB-KW"/>
</dbReference>
<comment type="caution">
    <text evidence="7">The sequence shown here is derived from an EMBL/GenBank/DDBJ whole genome shotgun (WGS) entry which is preliminary data.</text>
</comment>
<keyword evidence="2 5" id="KW-0812">Transmembrane</keyword>
<feature type="transmembrane region" description="Helical" evidence="5">
    <location>
        <begin position="87"/>
        <end position="104"/>
    </location>
</feature>